<dbReference type="GO" id="GO:0008237">
    <property type="term" value="F:metallopeptidase activity"/>
    <property type="evidence" value="ECO:0007669"/>
    <property type="project" value="UniProtKB-KW"/>
</dbReference>
<dbReference type="Proteomes" id="UP000263619">
    <property type="component" value="Chromosome"/>
</dbReference>
<keyword evidence="5" id="KW-0482">Metalloprotease</keyword>
<dbReference type="EMBL" id="AP014608">
    <property type="protein sequence ID" value="BBA16999.1"/>
    <property type="molecule type" value="Genomic_DNA"/>
</dbReference>
<evidence type="ECO:0000256" key="3">
    <source>
        <dbReference type="ARBA" id="ARBA00022801"/>
    </source>
</evidence>
<proteinExistence type="inferred from homology"/>
<dbReference type="PANTHER" id="PTHR43690:SF17">
    <property type="entry name" value="PROTEIN YHJJ"/>
    <property type="match status" value="1"/>
</dbReference>
<evidence type="ECO:0000256" key="4">
    <source>
        <dbReference type="ARBA" id="ARBA00022833"/>
    </source>
</evidence>
<gene>
    <name evidence="8" type="ORF">STAT_056</name>
</gene>
<reference evidence="8 9" key="1">
    <citation type="submission" date="2014-06" db="EMBL/GenBank/DDBJ databases">
        <title>Genome sequence of the intracellular symbiont Blattabacterium cuenoti, strain STAT from the wood feeding cockroach Salganea taiwanensis taiwanensis.</title>
        <authorList>
            <person name="Kinjo Y."/>
            <person name="Ohkuma M."/>
            <person name="Tokuda G."/>
        </authorList>
    </citation>
    <scope>NUCLEOTIDE SEQUENCE [LARGE SCALE GENOMIC DNA]</scope>
    <source>
        <strain evidence="8 9">STAT</strain>
    </source>
</reference>
<keyword evidence="9" id="KW-1185">Reference proteome</keyword>
<dbReference type="GO" id="GO:0046872">
    <property type="term" value="F:metal ion binding"/>
    <property type="evidence" value="ECO:0007669"/>
    <property type="project" value="InterPro"/>
</dbReference>
<dbReference type="InterPro" id="IPR011249">
    <property type="entry name" value="Metalloenz_LuxS/M16"/>
</dbReference>
<evidence type="ECO:0000256" key="5">
    <source>
        <dbReference type="ARBA" id="ARBA00023049"/>
    </source>
</evidence>
<evidence type="ECO:0000256" key="1">
    <source>
        <dbReference type="ARBA" id="ARBA00007261"/>
    </source>
</evidence>
<dbReference type="SUPFAM" id="SSF63411">
    <property type="entry name" value="LuxS/MPP-like metallohydrolase"/>
    <property type="match status" value="2"/>
</dbReference>
<dbReference type="PANTHER" id="PTHR43690">
    <property type="entry name" value="NARDILYSIN"/>
    <property type="match status" value="1"/>
</dbReference>
<feature type="domain" description="Peptidase M16 N-terminal" evidence="6">
    <location>
        <begin position="38"/>
        <end position="184"/>
    </location>
</feature>
<dbReference type="Pfam" id="PF05193">
    <property type="entry name" value="Peptidase_M16_C"/>
    <property type="match status" value="1"/>
</dbReference>
<dbReference type="InterPro" id="IPR050626">
    <property type="entry name" value="Peptidase_M16"/>
</dbReference>
<evidence type="ECO:0000259" key="6">
    <source>
        <dbReference type="Pfam" id="PF00675"/>
    </source>
</evidence>
<keyword evidence="4" id="KW-0862">Zinc</keyword>
<evidence type="ECO:0000259" key="7">
    <source>
        <dbReference type="Pfam" id="PF05193"/>
    </source>
</evidence>
<comment type="similarity">
    <text evidence="1">Belongs to the peptidase M16 family.</text>
</comment>
<accession>A0A224AJK3</accession>
<protein>
    <submittedName>
        <fullName evidence="8">Peptidase M16 family domain-containing protein</fullName>
    </submittedName>
</protein>
<dbReference type="Gene3D" id="3.30.830.10">
    <property type="entry name" value="Metalloenzyme, LuxS/M16 peptidase-like"/>
    <property type="match status" value="2"/>
</dbReference>
<dbReference type="AlphaFoldDB" id="A0A224AJK3"/>
<feature type="domain" description="Peptidase M16 C-terminal" evidence="7">
    <location>
        <begin position="194"/>
        <end position="370"/>
    </location>
</feature>
<keyword evidence="3" id="KW-0378">Hydrolase</keyword>
<organism evidence="8 9">
    <name type="scientific">Blattabacterium cuenoti STAT</name>
    <dbReference type="NCBI Taxonomy" id="1457030"/>
    <lineage>
        <taxon>Bacteria</taxon>
        <taxon>Pseudomonadati</taxon>
        <taxon>Bacteroidota</taxon>
        <taxon>Flavobacteriia</taxon>
        <taxon>Flavobacteriales</taxon>
        <taxon>Blattabacteriaceae</taxon>
        <taxon>Blattabacterium</taxon>
    </lineage>
</organism>
<sequence>MFITMILNNNLNSKNFNRSKKLYQIKFFEEKLSNGLHVILHQDKTNPLVSVSVLYHVGSKNEIPGKSGFAHFFEHLMFEGSKNVKKGEYFKYIASNGGKNNAYTNHDETCYYEILPSDRLPLALWLESERMLHAKVDEESINIQREVVKEEKKMRVENQPYVKAISEIIPSLLFKKHPYKYPIIGLYQDLDNATEADYREFYKTYYVPNNAILVVSGDFDMDEARKLIKKYFSSIPKGKRNFRMKKIEEEPMKKEIFYTYIDKNTKVPGVFLSYRVPKLTSKDSYVLKMIDHVFSSGESSRIMKNIVNTKQSASYAGSSLDTMEDYGIFMIYGLINPGVSLDELTKIIDDEIDLLKEKGVTKYELEKQKNYFEKKFISDNYSMSGITANLSYYSLYYHDADLINTDIEKYKNISPEDIKKVANKYLNKNNRVRLYNVPDNDHTNNK</sequence>
<dbReference type="Pfam" id="PF00675">
    <property type="entry name" value="Peptidase_M16"/>
    <property type="match status" value="1"/>
</dbReference>
<dbReference type="InterPro" id="IPR011765">
    <property type="entry name" value="Pept_M16_N"/>
</dbReference>
<evidence type="ECO:0000313" key="8">
    <source>
        <dbReference type="EMBL" id="BBA16999.1"/>
    </source>
</evidence>
<evidence type="ECO:0000313" key="9">
    <source>
        <dbReference type="Proteomes" id="UP000263619"/>
    </source>
</evidence>
<evidence type="ECO:0000256" key="2">
    <source>
        <dbReference type="ARBA" id="ARBA00022670"/>
    </source>
</evidence>
<dbReference type="InterPro" id="IPR007863">
    <property type="entry name" value="Peptidase_M16_C"/>
</dbReference>
<keyword evidence="2" id="KW-0645">Protease</keyword>
<name>A0A224AJK3_9FLAO</name>
<dbReference type="GO" id="GO:0006508">
    <property type="term" value="P:proteolysis"/>
    <property type="evidence" value="ECO:0007669"/>
    <property type="project" value="UniProtKB-KW"/>
</dbReference>